<evidence type="ECO:0000313" key="5">
    <source>
        <dbReference type="EMBL" id="KLU04613.1"/>
    </source>
</evidence>
<feature type="transmembrane region" description="Helical" evidence="3">
    <location>
        <begin position="63"/>
        <end position="85"/>
    </location>
</feature>
<protein>
    <recommendedName>
        <fullName evidence="4">PNPLA domain-containing protein</fullName>
    </recommendedName>
</protein>
<dbReference type="GO" id="GO:0046475">
    <property type="term" value="P:glycerophospholipid catabolic process"/>
    <property type="evidence" value="ECO:0007669"/>
    <property type="project" value="TreeGrafter"/>
</dbReference>
<keyword evidence="3" id="KW-0472">Membrane</keyword>
<dbReference type="GO" id="GO:0005829">
    <property type="term" value="C:cytosol"/>
    <property type="evidence" value="ECO:0007669"/>
    <property type="project" value="TreeGrafter"/>
</dbReference>
<keyword evidence="6" id="KW-1185">Reference proteome</keyword>
<feature type="compositionally biased region" description="Pro residues" evidence="2">
    <location>
        <begin position="1"/>
        <end position="14"/>
    </location>
</feature>
<evidence type="ECO:0000259" key="4">
    <source>
        <dbReference type="Pfam" id="PF01734"/>
    </source>
</evidence>
<dbReference type="Gene3D" id="3.40.1090.10">
    <property type="entry name" value="Cytosolic phospholipase A2 catalytic domain"/>
    <property type="match status" value="2"/>
</dbReference>
<feature type="transmembrane region" description="Helical" evidence="3">
    <location>
        <begin position="91"/>
        <end position="111"/>
    </location>
</feature>
<keyword evidence="3" id="KW-0812">Transmembrane</keyword>
<keyword evidence="3" id="KW-1133">Transmembrane helix</keyword>
<keyword evidence="1" id="KW-0443">Lipid metabolism</keyword>
<evidence type="ECO:0000256" key="2">
    <source>
        <dbReference type="SAM" id="MobiDB-lite"/>
    </source>
</evidence>
<feature type="compositionally biased region" description="Basic and acidic residues" evidence="2">
    <location>
        <begin position="1132"/>
        <end position="1146"/>
    </location>
</feature>
<feature type="region of interest" description="Disordered" evidence="2">
    <location>
        <begin position="1"/>
        <end position="22"/>
    </location>
</feature>
<gene>
    <name evidence="5" type="ORF">RISK_003235</name>
</gene>
<dbReference type="SUPFAM" id="SSF52151">
    <property type="entry name" value="FabD/lysophospholipase-like"/>
    <property type="match status" value="1"/>
</dbReference>
<reference evidence="5" key="1">
    <citation type="submission" date="2015-05" db="EMBL/GenBank/DDBJ databases">
        <title>Permanent draft genome of Rhodopirellula islandicus K833.</title>
        <authorList>
            <person name="Kizina J."/>
            <person name="Richter M."/>
            <person name="Glockner F.O."/>
            <person name="Harder J."/>
        </authorList>
    </citation>
    <scope>NUCLEOTIDE SEQUENCE [LARGE SCALE GENOMIC DNA]</scope>
    <source>
        <strain evidence="5">K833</strain>
    </source>
</reference>
<organism evidence="5 6">
    <name type="scientific">Rhodopirellula islandica</name>
    <dbReference type="NCBI Taxonomy" id="595434"/>
    <lineage>
        <taxon>Bacteria</taxon>
        <taxon>Pseudomonadati</taxon>
        <taxon>Planctomycetota</taxon>
        <taxon>Planctomycetia</taxon>
        <taxon>Pirellulales</taxon>
        <taxon>Pirellulaceae</taxon>
        <taxon>Rhodopirellula</taxon>
    </lineage>
</organism>
<dbReference type="PATRIC" id="fig|595434.4.peg.3088"/>
<comment type="caution">
    <text evidence="5">The sequence shown here is derived from an EMBL/GenBank/DDBJ whole genome shotgun (WGS) entry which is preliminary data.</text>
</comment>
<evidence type="ECO:0000256" key="1">
    <source>
        <dbReference type="ARBA" id="ARBA00023098"/>
    </source>
</evidence>
<evidence type="ECO:0000313" key="6">
    <source>
        <dbReference type="Proteomes" id="UP000036367"/>
    </source>
</evidence>
<feature type="transmembrane region" description="Helical" evidence="3">
    <location>
        <begin position="199"/>
        <end position="222"/>
    </location>
</feature>
<evidence type="ECO:0000256" key="3">
    <source>
        <dbReference type="SAM" id="Phobius"/>
    </source>
</evidence>
<feature type="transmembrane region" description="Helical" evidence="3">
    <location>
        <begin position="288"/>
        <end position="307"/>
    </location>
</feature>
<dbReference type="GO" id="GO:0004623">
    <property type="term" value="F:phospholipase A2 activity"/>
    <property type="evidence" value="ECO:0007669"/>
    <property type="project" value="TreeGrafter"/>
</dbReference>
<dbReference type="Proteomes" id="UP000036367">
    <property type="component" value="Unassembled WGS sequence"/>
</dbReference>
<dbReference type="STRING" id="595434.RISK_003235"/>
<feature type="region of interest" description="Disordered" evidence="2">
    <location>
        <begin position="1121"/>
        <end position="1146"/>
    </location>
</feature>
<name>A0A0J1BDC9_RHOIS</name>
<dbReference type="EMBL" id="LECT01000026">
    <property type="protein sequence ID" value="KLU04613.1"/>
    <property type="molecule type" value="Genomic_DNA"/>
</dbReference>
<feature type="transmembrane region" description="Helical" evidence="3">
    <location>
        <begin position="132"/>
        <end position="152"/>
    </location>
</feature>
<accession>A0A0J1BDC9</accession>
<proteinExistence type="predicted"/>
<dbReference type="PANTHER" id="PTHR10728:SF40">
    <property type="entry name" value="PATATIN FAMILY PROTEIN"/>
    <property type="match status" value="1"/>
</dbReference>
<dbReference type="Pfam" id="PF01734">
    <property type="entry name" value="Patatin"/>
    <property type="match status" value="1"/>
</dbReference>
<feature type="transmembrane region" description="Helical" evidence="3">
    <location>
        <begin position="242"/>
        <end position="268"/>
    </location>
</feature>
<feature type="region of interest" description="Disordered" evidence="2">
    <location>
        <begin position="979"/>
        <end position="998"/>
    </location>
</feature>
<dbReference type="PANTHER" id="PTHR10728">
    <property type="entry name" value="CYTOSOLIC PHOSPHOLIPASE A2"/>
    <property type="match status" value="1"/>
</dbReference>
<sequence>MQEPSLDPPPPTFPYPLQKPSSRDGDDLLVDWIRNHSSYLTIGSLAAKLGRVAAFIGGTANNWFLLIPWMLGVAYAIGVNHFRILDHPVTGWFWLTLAISIVVGIVFRNRGTTTPDEKSVYKERRRWNPTSLPSRILGCILLAGGIAVIVVLVPMTVEWIRDSGRYGRGSSWTLAGLLGAIAASLGAIQSLISNRMRWVLMLLQIFAALVGIGILLVALLVAEEFIVYGNVFRFIAYPGSAYFSLFNPILVAIVLSFACVGIGVCVYLRGYQVFVDGKWWKLDWTIRYQLLSAIAFVGVWAGVGLWMTGGDLPVLPQDFEQNLAKVRSDVGRQTRPISRFASVVPAISLSSLGADESRSSNPLVVNASIGQVVVEPTAANRPDSALTPQSTVWDPRTALDELFPETKSLFDELARRRIRLSEHYNLRPHGLFGADTAIENRDDWAIDYFDAAQRFVDLAGELGDLPPTHLAQLRSIVSEINRVDLKERLSTRFKNDSTEITQQLLLMQVIAEAAYQIQRQTLVDIGLPVSRDGNIDLAGLKSLIRTECSASTADDILTRLKKRTVNAYHQAEYAKLAERDTDNLQAFNRSGQTIASKGQIQLVPKPLDSGLEQELKSQIRVEVLCCILCQLDQATLSQLEVTDLAVGPESKPKAATLLELLQMSDHDLIVLATQCNEAAEPVERHHLALSLVLRRALDASGEERLDWLRDVGQLARPLIGFDSDQLKAYQWDPAQRWSKENLARGIMARFAVASNRPTEVVAADDVVLAIKNGGVPLADIGSLRSRVMNQALWPKTHLFLVMGLLIVLFGFFVDVNANSMHNYYRNHLVNAFFVTRPRSNADNSRKTGSASALPPPDVIVPDSVNEFRLTQLSPKGCAAPYLIVNGALNLQAVDDPKLRDRMCDPFFFSKRFCGSVRTSFLRSGLFEQVHREMNLGTAMAISAAAVAPNMGRRTNGFLVFIMTLLNVRLGYWVPNPSSISGSGSKGTSGNGIGQSESAEDSVAPVKAVNLPTRSFVVDWETVFQAELEDEISARRVVAYPESSERDSRLKELTNPDERNLMGLALSGGGIRSASFALGVLQALSDIGVFRHIDYLSTVSGGGYIGCGLSVAMARDFVNADDDSNGDVGNDGNRSEQQPERVFHDENGNAYANRRLSAVYYARELTSNLNTDNDWINVSDGGHIENLGAFELLRRRCRLIIVSDAEADPNYQFDGLATLIRLAKLELNTEIEIEVAPIRPHWPTDQSGRPIESKTSIRDYHSQSPFAIGTITYPPGDSAVNAPSTQATLVYLKSSVTGNEELPISEYRDRHPDFPHQPTSDQFFDQDQFDAYRLLGCKIALEAFGNGNMDAETQPAVFNSYDKLRAWLDGNFQETNTN</sequence>
<feature type="domain" description="PNPLA" evidence="4">
    <location>
        <begin position="1063"/>
        <end position="1126"/>
    </location>
</feature>
<feature type="transmembrane region" description="Helical" evidence="3">
    <location>
        <begin position="172"/>
        <end position="192"/>
    </location>
</feature>
<dbReference type="RefSeq" id="WP_047814779.1">
    <property type="nucleotide sequence ID" value="NZ_LECT01000026.1"/>
</dbReference>
<dbReference type="InterPro" id="IPR016035">
    <property type="entry name" value="Acyl_Trfase/lysoPLipase"/>
</dbReference>
<dbReference type="InterPro" id="IPR002641">
    <property type="entry name" value="PNPLA_dom"/>
</dbReference>
<feature type="compositionally biased region" description="Gly residues" evidence="2">
    <location>
        <begin position="983"/>
        <end position="992"/>
    </location>
</feature>